<evidence type="ECO:0000313" key="5">
    <source>
        <dbReference type="Proteomes" id="UP001314903"/>
    </source>
</evidence>
<dbReference type="Gene3D" id="3.30.420.150">
    <property type="entry name" value="Exopolyphosphatase. Domain 2"/>
    <property type="match status" value="1"/>
</dbReference>
<evidence type="ECO:0000259" key="3">
    <source>
        <dbReference type="Pfam" id="PF21447"/>
    </source>
</evidence>
<dbReference type="SUPFAM" id="SSF109604">
    <property type="entry name" value="HD-domain/PDEase-like"/>
    <property type="match status" value="1"/>
</dbReference>
<dbReference type="Gene3D" id="3.30.420.40">
    <property type="match status" value="1"/>
</dbReference>
<dbReference type="CDD" id="cd00077">
    <property type="entry name" value="HDc"/>
    <property type="match status" value="1"/>
</dbReference>
<accession>A0ABS4KER2</accession>
<dbReference type="Pfam" id="PF02541">
    <property type="entry name" value="Ppx-GppA"/>
    <property type="match status" value="1"/>
</dbReference>
<protein>
    <submittedName>
        <fullName evidence="4">Exopolyphosphatase/guanosine-5'-triphosphate, 3'-diphosphate pyrophosphatase</fullName>
        <ecNumber evidence="4">3.6.1.11</ecNumber>
        <ecNumber evidence="4">3.6.1.40</ecNumber>
    </submittedName>
</protein>
<feature type="domain" description="Ppx/GppA phosphatase N-terminal" evidence="2">
    <location>
        <begin position="22"/>
        <end position="310"/>
    </location>
</feature>
<gene>
    <name evidence="4" type="ORF">J2Z35_000038</name>
</gene>
<dbReference type="InterPro" id="IPR003607">
    <property type="entry name" value="HD/PDEase_dom"/>
</dbReference>
<dbReference type="Proteomes" id="UP001314903">
    <property type="component" value="Unassembled WGS sequence"/>
</dbReference>
<keyword evidence="4" id="KW-0378">Hydrolase</keyword>
<dbReference type="PANTHER" id="PTHR30005">
    <property type="entry name" value="EXOPOLYPHOSPHATASE"/>
    <property type="match status" value="1"/>
</dbReference>
<feature type="domain" description="Ppx/GppA phosphatase C-terminal" evidence="3">
    <location>
        <begin position="327"/>
        <end position="472"/>
    </location>
</feature>
<comment type="similarity">
    <text evidence="1">Belongs to the GppA/Ppx family.</text>
</comment>
<dbReference type="PANTHER" id="PTHR30005:SF0">
    <property type="entry name" value="RETROGRADE REGULATION PROTEIN 2"/>
    <property type="match status" value="1"/>
</dbReference>
<dbReference type="InterPro" id="IPR003695">
    <property type="entry name" value="Ppx_GppA_N"/>
</dbReference>
<sequence length="514" mass="58689">MAGKDKLVASIDVGSNSIRMLIAEIGSKGNIKILEELKKSIDIGKDTYNTGKVSLETIKDTVKILKNFSKLLDEYNIKNYRAVTTSGIRESKNKDYVIEQIKSGTGLDVEIINNSQERLLTYKAIREYLPEASQMRKEGVLIIDIGSGGVEVTLYNEGYLCFTEYVKIGSQRLKETLSEIESDTMDFPKVLEDYIESKSYLIKENLLKYNVSNFIGLGGELSSIYKACKKTDEEKSMKKLSKDSLKEFYKEARNLSSEELSEILGINEKQSEMVVPTLAISQKFIEMTKSKDIYVPRASLRHGILADMADEAYDTQRKIDFIEDIRHSIVDIAIKYRVDYQHVEHVKDMALKIFDKTKKIHFLSERDRLLMEIASLLHDIGKYVNVNNYQVYSFHIIKALDIMGISDREMDIIAHVAKFHADEEPQGSKSYEVLSYDNKIRISKMAAIVKLADALDLSHKNKIKSIDVKIKGSTLTITASSNEEIPLEKWYFHKISDFFEEVMGYKPILKQKGF</sequence>
<dbReference type="EC" id="3.6.1.11" evidence="4"/>
<dbReference type="Gene3D" id="1.10.3210.10">
    <property type="entry name" value="Hypothetical protein af1432"/>
    <property type="match status" value="1"/>
</dbReference>
<evidence type="ECO:0000256" key="1">
    <source>
        <dbReference type="ARBA" id="ARBA00007125"/>
    </source>
</evidence>
<dbReference type="InterPro" id="IPR048950">
    <property type="entry name" value="Ppx_GppA_C"/>
</dbReference>
<dbReference type="Pfam" id="PF21447">
    <property type="entry name" value="Ppx-GppA_III"/>
    <property type="match status" value="1"/>
</dbReference>
<dbReference type="InterPro" id="IPR050273">
    <property type="entry name" value="GppA/Ppx_hydrolase"/>
</dbReference>
<dbReference type="GO" id="GO:0004309">
    <property type="term" value="F:exopolyphosphatase activity"/>
    <property type="evidence" value="ECO:0007669"/>
    <property type="project" value="UniProtKB-EC"/>
</dbReference>
<evidence type="ECO:0000313" key="4">
    <source>
        <dbReference type="EMBL" id="MBP2026249.1"/>
    </source>
</evidence>
<keyword evidence="5" id="KW-1185">Reference proteome</keyword>
<dbReference type="EMBL" id="JAGGLI010000001">
    <property type="protein sequence ID" value="MBP2026249.1"/>
    <property type="molecule type" value="Genomic_DNA"/>
</dbReference>
<dbReference type="CDD" id="cd24006">
    <property type="entry name" value="ASKHA_NBD_PPX_GppA"/>
    <property type="match status" value="1"/>
</dbReference>
<dbReference type="EC" id="3.6.1.40" evidence="4"/>
<dbReference type="SUPFAM" id="SSF53067">
    <property type="entry name" value="Actin-like ATPase domain"/>
    <property type="match status" value="2"/>
</dbReference>
<dbReference type="RefSeq" id="WP_209658122.1">
    <property type="nucleotide sequence ID" value="NZ_JAGGLI010000001.1"/>
</dbReference>
<reference evidence="4 5" key="1">
    <citation type="submission" date="2021-03" db="EMBL/GenBank/DDBJ databases">
        <title>Genomic Encyclopedia of Type Strains, Phase IV (KMG-IV): sequencing the most valuable type-strain genomes for metagenomic binning, comparative biology and taxonomic classification.</title>
        <authorList>
            <person name="Goeker M."/>
        </authorList>
    </citation>
    <scope>NUCLEOTIDE SEQUENCE [LARGE SCALE GENOMIC DNA]</scope>
    <source>
        <strain evidence="4 5">DSM 27512</strain>
    </source>
</reference>
<comment type="caution">
    <text evidence="4">The sequence shown here is derived from an EMBL/GenBank/DDBJ whole genome shotgun (WGS) entry which is preliminary data.</text>
</comment>
<organism evidence="4 5">
    <name type="scientific">Acetoanaerobium pronyense</name>
    <dbReference type="NCBI Taxonomy" id="1482736"/>
    <lineage>
        <taxon>Bacteria</taxon>
        <taxon>Bacillati</taxon>
        <taxon>Bacillota</taxon>
        <taxon>Clostridia</taxon>
        <taxon>Peptostreptococcales</taxon>
        <taxon>Filifactoraceae</taxon>
        <taxon>Acetoanaerobium</taxon>
    </lineage>
</organism>
<evidence type="ECO:0000259" key="2">
    <source>
        <dbReference type="Pfam" id="PF02541"/>
    </source>
</evidence>
<name>A0ABS4KER2_9FIRM</name>
<dbReference type="GO" id="GO:0008894">
    <property type="term" value="F:guanosine-5'-triphosphate,3'-diphosphate diphosphatase activity"/>
    <property type="evidence" value="ECO:0007669"/>
    <property type="project" value="UniProtKB-EC"/>
</dbReference>
<dbReference type="InterPro" id="IPR043129">
    <property type="entry name" value="ATPase_NBD"/>
</dbReference>
<proteinExistence type="inferred from homology"/>